<dbReference type="GO" id="GO:0000307">
    <property type="term" value="C:cyclin-dependent protein kinase holoenzyme complex"/>
    <property type="evidence" value="ECO:0007669"/>
    <property type="project" value="TreeGrafter"/>
</dbReference>
<dbReference type="GO" id="GO:0005634">
    <property type="term" value="C:nucleus"/>
    <property type="evidence" value="ECO:0007669"/>
    <property type="project" value="TreeGrafter"/>
</dbReference>
<dbReference type="InterPro" id="IPR013922">
    <property type="entry name" value="Cyclin_PHO80-like"/>
</dbReference>
<dbReference type="GO" id="GO:0016538">
    <property type="term" value="F:cyclin-dependent protein serine/threonine kinase regulator activity"/>
    <property type="evidence" value="ECO:0007669"/>
    <property type="project" value="TreeGrafter"/>
</dbReference>
<sequence length="195" mass="22526">MKDEITEQEKKRAKISLKDSEFVAFAMHRIWSSSGPQPHSNIKKIKLEPHFNNIIAPHGAEDWYPNFVRSVHILMENAKLSLPVVLIALIYIARVRHSIQKQTNEMAFPFFVTSVMLAQKVYSDQQYTVKSWAKITGLSPTLLKDLERQFLLDIDGKLHVKNDQYQKFILAMQSLGKEHVLGQKRKMDDACVPCY</sequence>
<name>A0AAD5Y4M0_9FUNG</name>
<dbReference type="CDD" id="cd20557">
    <property type="entry name" value="CYCLIN_ScPCL1-like"/>
    <property type="match status" value="1"/>
</dbReference>
<accession>A0AAD5Y4M0</accession>
<evidence type="ECO:0000313" key="2">
    <source>
        <dbReference type="Proteomes" id="UP001210925"/>
    </source>
</evidence>
<dbReference type="GO" id="GO:0019901">
    <property type="term" value="F:protein kinase binding"/>
    <property type="evidence" value="ECO:0007669"/>
    <property type="project" value="InterPro"/>
</dbReference>
<evidence type="ECO:0008006" key="3">
    <source>
        <dbReference type="Google" id="ProtNLM"/>
    </source>
</evidence>
<dbReference type="EMBL" id="JADGKB010000025">
    <property type="protein sequence ID" value="KAJ3258626.1"/>
    <property type="molecule type" value="Genomic_DNA"/>
</dbReference>
<dbReference type="Gene3D" id="1.10.472.10">
    <property type="entry name" value="Cyclin-like"/>
    <property type="match status" value="1"/>
</dbReference>
<dbReference type="AlphaFoldDB" id="A0AAD5Y4M0"/>
<dbReference type="PANTHER" id="PTHR15615">
    <property type="match status" value="1"/>
</dbReference>
<organism evidence="1 2">
    <name type="scientific">Boothiomyces macroporosus</name>
    <dbReference type="NCBI Taxonomy" id="261099"/>
    <lineage>
        <taxon>Eukaryota</taxon>
        <taxon>Fungi</taxon>
        <taxon>Fungi incertae sedis</taxon>
        <taxon>Chytridiomycota</taxon>
        <taxon>Chytridiomycota incertae sedis</taxon>
        <taxon>Chytridiomycetes</taxon>
        <taxon>Rhizophydiales</taxon>
        <taxon>Terramycetaceae</taxon>
        <taxon>Boothiomyces</taxon>
    </lineage>
</organism>
<protein>
    <recommendedName>
        <fullName evidence="3">Cyclin N-terminal domain-containing protein</fullName>
    </recommendedName>
</protein>
<dbReference type="PANTHER" id="PTHR15615:SF27">
    <property type="entry name" value="PHO85 CYCLIN CLG1"/>
    <property type="match status" value="1"/>
</dbReference>
<dbReference type="Proteomes" id="UP001210925">
    <property type="component" value="Unassembled WGS sequence"/>
</dbReference>
<proteinExistence type="predicted"/>
<reference evidence="1" key="1">
    <citation type="submission" date="2020-05" db="EMBL/GenBank/DDBJ databases">
        <title>Phylogenomic resolution of chytrid fungi.</title>
        <authorList>
            <person name="Stajich J.E."/>
            <person name="Amses K."/>
            <person name="Simmons R."/>
            <person name="Seto K."/>
            <person name="Myers J."/>
            <person name="Bonds A."/>
            <person name="Quandt C.A."/>
            <person name="Barry K."/>
            <person name="Liu P."/>
            <person name="Grigoriev I."/>
            <person name="Longcore J.E."/>
            <person name="James T.Y."/>
        </authorList>
    </citation>
    <scope>NUCLEOTIDE SEQUENCE</scope>
    <source>
        <strain evidence="1">PLAUS21</strain>
    </source>
</reference>
<keyword evidence="2" id="KW-1185">Reference proteome</keyword>
<gene>
    <name evidence="1" type="ORF">HK103_003415</name>
</gene>
<evidence type="ECO:0000313" key="1">
    <source>
        <dbReference type="EMBL" id="KAJ3258626.1"/>
    </source>
</evidence>
<comment type="caution">
    <text evidence="1">The sequence shown here is derived from an EMBL/GenBank/DDBJ whole genome shotgun (WGS) entry which is preliminary data.</text>
</comment>
<dbReference type="Pfam" id="PF08613">
    <property type="entry name" value="Cyclin"/>
    <property type="match status" value="1"/>
</dbReference>